<evidence type="ECO:0000256" key="1">
    <source>
        <dbReference type="SAM" id="MobiDB-lite"/>
    </source>
</evidence>
<feature type="region of interest" description="Disordered" evidence="1">
    <location>
        <begin position="538"/>
        <end position="597"/>
    </location>
</feature>
<dbReference type="Proteomes" id="UP000007110">
    <property type="component" value="Unassembled WGS sequence"/>
</dbReference>
<accession>A0A7M7HJA2</accession>
<dbReference type="GeneID" id="100889849"/>
<dbReference type="RefSeq" id="XP_011664337.2">
    <property type="nucleotide sequence ID" value="XM_011666035.2"/>
</dbReference>
<dbReference type="EnsemblMetazoa" id="XM_011666035">
    <property type="protein sequence ID" value="XP_011664337"/>
    <property type="gene ID" value="LOC100889849"/>
</dbReference>
<feature type="signal peptide" evidence="2">
    <location>
        <begin position="1"/>
        <end position="20"/>
    </location>
</feature>
<feature type="compositionally biased region" description="Basic and acidic residues" evidence="1">
    <location>
        <begin position="540"/>
        <end position="552"/>
    </location>
</feature>
<dbReference type="InParanoid" id="A0A7M7HJA2"/>
<evidence type="ECO:0000313" key="4">
    <source>
        <dbReference type="Proteomes" id="UP000007110"/>
    </source>
</evidence>
<sequence>MKFLSIFIVLVVCGNHVTTAAPTPKNDIRLRDDVRAVLRHILLKSDQTTLDQWLGLDRDSEEDTSTTKPLEQEDERLTTLLTLITEGPELFEMPTPAPQKLIIHPLCVERLNNPYQIKDINDIQNPRDVIEYLIYQLCLPTVTAEDVLAVSDIVERLSSPDRIPIIGLPNPFVPEVQTLVPEVQTLSIDIDLLPGLEADTDLDSRPVIGLPNPFVPEVQTLIPEVQTLVPEVQTLIPEVQTLVPEVQTLAIDIDLLQGEAVTDSDQELDDQEMPRTQVNDFNPDINDEINDDGITTIADDEKVTQLEESDDDNGILRNFLLQVDRTFTTWFHMKRQDQEEDEDEEGDTEDVNMFEEPFLAPEEPVVSTAPAYLMTTSLPVTEEPLINPLCKDRLNNPNQIENIADVQNRYDVIEYLIYRLCLPSATSEDVEAVASIVEQLSWPVEVKPKPMFEPDVEPQPVIEPEVHTSMIDIDLSQEEDGAVLDQEPATKPLDDQDEAITQAASLNTDNDADNDEADDIQLMIEDTTSALSNLVQSRTDIAESSEKIEDTTQKNMQNNRPAEQGQSGTPTSSTSAESDEDEDEENDAAQPLDIDELELRIREFLDSFLN</sequence>
<dbReference type="OrthoDB" id="8194427at2759"/>
<dbReference type="KEGG" id="spu:100889849"/>
<keyword evidence="4" id="KW-1185">Reference proteome</keyword>
<evidence type="ECO:0000256" key="2">
    <source>
        <dbReference type="SAM" id="SignalP"/>
    </source>
</evidence>
<name>A0A7M7HJA2_STRPU</name>
<proteinExistence type="predicted"/>
<dbReference type="AlphaFoldDB" id="A0A7M7HJA2"/>
<organism evidence="3 4">
    <name type="scientific">Strongylocentrotus purpuratus</name>
    <name type="common">Purple sea urchin</name>
    <dbReference type="NCBI Taxonomy" id="7668"/>
    <lineage>
        <taxon>Eukaryota</taxon>
        <taxon>Metazoa</taxon>
        <taxon>Echinodermata</taxon>
        <taxon>Eleutherozoa</taxon>
        <taxon>Echinozoa</taxon>
        <taxon>Echinoidea</taxon>
        <taxon>Euechinoidea</taxon>
        <taxon>Echinacea</taxon>
        <taxon>Camarodonta</taxon>
        <taxon>Echinidea</taxon>
        <taxon>Strongylocentrotidae</taxon>
        <taxon>Strongylocentrotus</taxon>
    </lineage>
</organism>
<feature type="compositionally biased region" description="Acidic residues" evidence="1">
    <location>
        <begin position="577"/>
        <end position="587"/>
    </location>
</feature>
<reference evidence="4" key="1">
    <citation type="submission" date="2015-02" db="EMBL/GenBank/DDBJ databases">
        <title>Genome sequencing for Strongylocentrotus purpuratus.</title>
        <authorList>
            <person name="Murali S."/>
            <person name="Liu Y."/>
            <person name="Vee V."/>
            <person name="English A."/>
            <person name="Wang M."/>
            <person name="Skinner E."/>
            <person name="Han Y."/>
            <person name="Muzny D.M."/>
            <person name="Worley K.C."/>
            <person name="Gibbs R.A."/>
        </authorList>
    </citation>
    <scope>NUCLEOTIDE SEQUENCE</scope>
</reference>
<feature type="compositionally biased region" description="Low complexity" evidence="1">
    <location>
        <begin position="564"/>
        <end position="576"/>
    </location>
</feature>
<protein>
    <submittedName>
        <fullName evidence="3">Uncharacterized protein</fullName>
    </submittedName>
</protein>
<feature type="chain" id="PRO_5029787915" evidence="2">
    <location>
        <begin position="21"/>
        <end position="610"/>
    </location>
</feature>
<evidence type="ECO:0000313" key="3">
    <source>
        <dbReference type="EnsemblMetazoa" id="XP_011664337"/>
    </source>
</evidence>
<keyword evidence="2" id="KW-0732">Signal</keyword>
<reference evidence="3" key="2">
    <citation type="submission" date="2021-01" db="UniProtKB">
        <authorList>
            <consortium name="EnsemblMetazoa"/>
        </authorList>
    </citation>
    <scope>IDENTIFICATION</scope>
</reference>